<organism evidence="2 3">
    <name type="scientific">Actinomortierella ambigua</name>
    <dbReference type="NCBI Taxonomy" id="1343610"/>
    <lineage>
        <taxon>Eukaryota</taxon>
        <taxon>Fungi</taxon>
        <taxon>Fungi incertae sedis</taxon>
        <taxon>Mucoromycota</taxon>
        <taxon>Mortierellomycotina</taxon>
        <taxon>Mortierellomycetes</taxon>
        <taxon>Mortierellales</taxon>
        <taxon>Mortierellaceae</taxon>
        <taxon>Actinomortierella</taxon>
    </lineage>
</organism>
<gene>
    <name evidence="2" type="ORF">DFQ27_009046</name>
</gene>
<dbReference type="Proteomes" id="UP000807716">
    <property type="component" value="Unassembled WGS sequence"/>
</dbReference>
<evidence type="ECO:0008006" key="4">
    <source>
        <dbReference type="Google" id="ProtNLM"/>
    </source>
</evidence>
<dbReference type="OrthoDB" id="9974421at2759"/>
<keyword evidence="1" id="KW-0732">Signal</keyword>
<feature type="chain" id="PRO_5040303650" description="Triacylglycerol lipase" evidence="1">
    <location>
        <begin position="24"/>
        <end position="327"/>
    </location>
</feature>
<protein>
    <recommendedName>
        <fullName evidence="4">Triacylglycerol lipase</fullName>
    </recommendedName>
</protein>
<reference evidence="2" key="1">
    <citation type="journal article" date="2020" name="Fungal Divers.">
        <title>Resolving the Mortierellaceae phylogeny through synthesis of multi-gene phylogenetics and phylogenomics.</title>
        <authorList>
            <person name="Vandepol N."/>
            <person name="Liber J."/>
            <person name="Desiro A."/>
            <person name="Na H."/>
            <person name="Kennedy M."/>
            <person name="Barry K."/>
            <person name="Grigoriev I.V."/>
            <person name="Miller A.N."/>
            <person name="O'Donnell K."/>
            <person name="Stajich J.E."/>
            <person name="Bonito G."/>
        </authorList>
    </citation>
    <scope>NUCLEOTIDE SEQUENCE</scope>
    <source>
        <strain evidence="2">BC1065</strain>
    </source>
</reference>
<evidence type="ECO:0000313" key="3">
    <source>
        <dbReference type="Proteomes" id="UP000807716"/>
    </source>
</evidence>
<accession>A0A9P6QMZ7</accession>
<feature type="signal peptide" evidence="1">
    <location>
        <begin position="1"/>
        <end position="23"/>
    </location>
</feature>
<dbReference type="Gene3D" id="3.40.50.1820">
    <property type="entry name" value="alpha/beta hydrolase"/>
    <property type="match status" value="1"/>
</dbReference>
<dbReference type="GO" id="GO:0016298">
    <property type="term" value="F:lipase activity"/>
    <property type="evidence" value="ECO:0007669"/>
    <property type="project" value="TreeGrafter"/>
</dbReference>
<dbReference type="Pfam" id="PF01674">
    <property type="entry name" value="Lipase_2"/>
    <property type="match status" value="1"/>
</dbReference>
<dbReference type="PANTHER" id="PTHR32015">
    <property type="entry name" value="FASTING INDUCED LIPASE"/>
    <property type="match status" value="1"/>
</dbReference>
<evidence type="ECO:0000313" key="2">
    <source>
        <dbReference type="EMBL" id="KAG0270254.1"/>
    </source>
</evidence>
<dbReference type="EMBL" id="JAAAJB010000008">
    <property type="protein sequence ID" value="KAG0270254.1"/>
    <property type="molecule type" value="Genomic_DNA"/>
</dbReference>
<sequence length="327" mass="35705">MLFSKTLVSVATILAVTLQTVQAVPSIMGLGDGIPQPPSNAFTPDGQYIPLSERVFSAEDFEAHDKLEKRVDLPGVNNWDCKPKPGQAPLILVHGLLGNGWDNWVFLAPRFLKRGYCVFSITYGRYKNIPLFAGLDKMENSAQQLSDFIDKVLLATGAKEVDLVGHSQGSLMPRYYIKNMGGAAKVRKFAAFGSVVYGTDLWGVVPFLTGLGLYDPIKKIVDPLCLSCYQLLVDSPFLKELNAGGDTAPDVEYRFIVSMVDSVVTPYTNGILRDKNPKAKSLTLQELCPLDLSNHLTMVNNGIVFSAIHAFLSPSAPQTVNCFSALN</sequence>
<keyword evidence="3" id="KW-1185">Reference proteome</keyword>
<name>A0A9P6QMZ7_9FUNG</name>
<dbReference type="SUPFAM" id="SSF53474">
    <property type="entry name" value="alpha/beta-Hydrolases"/>
    <property type="match status" value="1"/>
</dbReference>
<dbReference type="AlphaFoldDB" id="A0A9P6QMZ7"/>
<proteinExistence type="predicted"/>
<dbReference type="InterPro" id="IPR002918">
    <property type="entry name" value="Lipase_EstA/Esterase_EstB"/>
</dbReference>
<dbReference type="PANTHER" id="PTHR32015:SF1">
    <property type="entry name" value="LIPASE"/>
    <property type="match status" value="1"/>
</dbReference>
<evidence type="ECO:0000256" key="1">
    <source>
        <dbReference type="SAM" id="SignalP"/>
    </source>
</evidence>
<dbReference type="InterPro" id="IPR029058">
    <property type="entry name" value="AB_hydrolase_fold"/>
</dbReference>
<dbReference type="GO" id="GO:0016042">
    <property type="term" value="P:lipid catabolic process"/>
    <property type="evidence" value="ECO:0007669"/>
    <property type="project" value="InterPro"/>
</dbReference>
<comment type="caution">
    <text evidence="2">The sequence shown here is derived from an EMBL/GenBank/DDBJ whole genome shotgun (WGS) entry which is preliminary data.</text>
</comment>